<evidence type="ECO:0000256" key="8">
    <source>
        <dbReference type="ARBA" id="ARBA00023136"/>
    </source>
</evidence>
<dbReference type="OrthoDB" id="405848at2759"/>
<dbReference type="PANTHER" id="PTHR15336">
    <property type="entry name" value="UBIQUINOL-CYTOCHROME C REDUCTASE COMPLEX 7.8 KDA PROTEIN"/>
    <property type="match status" value="1"/>
</dbReference>
<comment type="caution">
    <text evidence="11">The sequence shown here is derived from an EMBL/GenBank/DDBJ whole genome shotgun (WGS) entry which is preliminary data.</text>
</comment>
<evidence type="ECO:0000256" key="5">
    <source>
        <dbReference type="ARBA" id="ARBA00022792"/>
    </source>
</evidence>
<evidence type="ECO:0000256" key="1">
    <source>
        <dbReference type="ARBA" id="ARBA00004137"/>
    </source>
</evidence>
<evidence type="ECO:0000313" key="12">
    <source>
        <dbReference type="Proteomes" id="UP000291343"/>
    </source>
</evidence>
<sequence length="121" mass="13886">MYLANTQPTPTPLSFFSQGAVDRNHCSHLDLQPYNFESKMPFSFFKSVKAQDDDELVDPQVTLREKCSAEDHCSGLKTRLDECNARVLSKKHTTEQCTEELFDFLHCVDHCVSKTLFSHLK</sequence>
<evidence type="ECO:0000256" key="4">
    <source>
        <dbReference type="ARBA" id="ARBA00022660"/>
    </source>
</evidence>
<dbReference type="Proteomes" id="UP000291343">
    <property type="component" value="Unassembled WGS sequence"/>
</dbReference>
<keyword evidence="4" id="KW-0679">Respiratory chain</keyword>
<evidence type="ECO:0000256" key="6">
    <source>
        <dbReference type="ARBA" id="ARBA00022982"/>
    </source>
</evidence>
<evidence type="ECO:0000256" key="2">
    <source>
        <dbReference type="ARBA" id="ARBA00006498"/>
    </source>
</evidence>
<evidence type="ECO:0000256" key="7">
    <source>
        <dbReference type="ARBA" id="ARBA00023128"/>
    </source>
</evidence>
<keyword evidence="6" id="KW-0249">Electron transport</keyword>
<dbReference type="PANTHER" id="PTHR15336:SF0">
    <property type="entry name" value="CYTOCHROME B-C1 COMPLEX SUBUNIT 6, MITOCHONDRIAL"/>
    <property type="match status" value="1"/>
</dbReference>
<dbReference type="STRING" id="195883.A0A482WVE9"/>
<dbReference type="Pfam" id="PF02320">
    <property type="entry name" value="UCR_hinge"/>
    <property type="match status" value="1"/>
</dbReference>
<dbReference type="Gene3D" id="1.10.287.20">
    <property type="entry name" value="Ubiquinol-cytochrome C reductase hinge domain"/>
    <property type="match status" value="1"/>
</dbReference>
<organism evidence="11 12">
    <name type="scientific">Laodelphax striatellus</name>
    <name type="common">Small brown planthopper</name>
    <name type="synonym">Delphax striatella</name>
    <dbReference type="NCBI Taxonomy" id="195883"/>
    <lineage>
        <taxon>Eukaryota</taxon>
        <taxon>Metazoa</taxon>
        <taxon>Ecdysozoa</taxon>
        <taxon>Arthropoda</taxon>
        <taxon>Hexapoda</taxon>
        <taxon>Insecta</taxon>
        <taxon>Pterygota</taxon>
        <taxon>Neoptera</taxon>
        <taxon>Paraneoptera</taxon>
        <taxon>Hemiptera</taxon>
        <taxon>Auchenorrhyncha</taxon>
        <taxon>Fulgoroidea</taxon>
        <taxon>Delphacidae</taxon>
        <taxon>Criomorphinae</taxon>
        <taxon>Laodelphax</taxon>
    </lineage>
</organism>
<evidence type="ECO:0000313" key="11">
    <source>
        <dbReference type="EMBL" id="RZF37286.1"/>
    </source>
</evidence>
<comment type="subcellular location">
    <subcellularLocation>
        <location evidence="1">Mitochondrion inner membrane</location>
        <topology evidence="1">Peripheral membrane protein</topology>
        <orientation evidence="1">Intermembrane side</orientation>
    </subcellularLocation>
</comment>
<keyword evidence="3" id="KW-0813">Transport</keyword>
<evidence type="ECO:0000256" key="3">
    <source>
        <dbReference type="ARBA" id="ARBA00022448"/>
    </source>
</evidence>
<dbReference type="InterPro" id="IPR036811">
    <property type="entry name" value="Ubol_cytC_Rdtase_hinge_dom_sf"/>
</dbReference>
<feature type="domain" description="Ubiquinol-cytochrome C reductase hinge" evidence="10">
    <location>
        <begin position="58"/>
        <end position="121"/>
    </location>
</feature>
<proteinExistence type="inferred from homology"/>
<keyword evidence="9" id="KW-1015">Disulfide bond</keyword>
<comment type="similarity">
    <text evidence="2">Belongs to the UQCRH/QCR6 family.</text>
</comment>
<dbReference type="FunFam" id="1.10.287.20:FF:000001">
    <property type="entry name" value="Cytochrome b-c1 complex subunit 6"/>
    <property type="match status" value="1"/>
</dbReference>
<gene>
    <name evidence="11" type="ORF">LSTR_LSTR005618</name>
</gene>
<reference evidence="11 12" key="1">
    <citation type="journal article" date="2017" name="Gigascience">
        <title>Genome sequence of the small brown planthopper, Laodelphax striatellus.</title>
        <authorList>
            <person name="Zhu J."/>
            <person name="Jiang F."/>
            <person name="Wang X."/>
            <person name="Yang P."/>
            <person name="Bao Y."/>
            <person name="Zhao W."/>
            <person name="Wang W."/>
            <person name="Lu H."/>
            <person name="Wang Q."/>
            <person name="Cui N."/>
            <person name="Li J."/>
            <person name="Chen X."/>
            <person name="Luo L."/>
            <person name="Yu J."/>
            <person name="Kang L."/>
            <person name="Cui F."/>
        </authorList>
    </citation>
    <scope>NUCLEOTIDE SEQUENCE [LARGE SCALE GENOMIC DNA]</scope>
    <source>
        <strain evidence="11">Lst14</strain>
    </source>
</reference>
<dbReference type="InterPro" id="IPR003422">
    <property type="entry name" value="Cyt_b-c1_6"/>
</dbReference>
<evidence type="ECO:0000256" key="9">
    <source>
        <dbReference type="ARBA" id="ARBA00023157"/>
    </source>
</evidence>
<dbReference type="FunCoup" id="A0A482WVE9">
    <property type="interactions" value="240"/>
</dbReference>
<dbReference type="SUPFAM" id="SSF81531">
    <property type="entry name" value="Non-heme 11 kDa protein of cytochrome bc1 complex (Ubiquinol-cytochrome c reductase)"/>
    <property type="match status" value="1"/>
</dbReference>
<keyword evidence="8" id="KW-0472">Membrane</keyword>
<accession>A0A482WVE9</accession>
<keyword evidence="12" id="KW-1185">Reference proteome</keyword>
<dbReference type="GO" id="GO:0005743">
    <property type="term" value="C:mitochondrial inner membrane"/>
    <property type="evidence" value="ECO:0007669"/>
    <property type="project" value="UniProtKB-SubCell"/>
</dbReference>
<keyword evidence="5" id="KW-0999">Mitochondrion inner membrane</keyword>
<dbReference type="InParanoid" id="A0A482WVE9"/>
<dbReference type="SMR" id="A0A482WVE9"/>
<protein>
    <recommendedName>
        <fullName evidence="10">Ubiquinol-cytochrome C reductase hinge domain-containing protein</fullName>
    </recommendedName>
</protein>
<dbReference type="InterPro" id="IPR023184">
    <property type="entry name" value="Ubol_cytC_Rdtase_hinge_dom"/>
</dbReference>
<dbReference type="AlphaFoldDB" id="A0A482WVE9"/>
<dbReference type="GO" id="GO:0006122">
    <property type="term" value="P:mitochondrial electron transport, ubiquinol to cytochrome c"/>
    <property type="evidence" value="ECO:0007669"/>
    <property type="project" value="InterPro"/>
</dbReference>
<evidence type="ECO:0000259" key="10">
    <source>
        <dbReference type="Pfam" id="PF02320"/>
    </source>
</evidence>
<name>A0A482WVE9_LAOST</name>
<keyword evidence="7" id="KW-0496">Mitochondrion</keyword>
<dbReference type="EMBL" id="QKKF02024710">
    <property type="protein sequence ID" value="RZF37286.1"/>
    <property type="molecule type" value="Genomic_DNA"/>
</dbReference>